<name>A0A9P9G4F8_FUSRE</name>
<sequence length="74" mass="8145">MGAAPENRDSGVWAKLRADIIRTPTRSGVEARLGVSLWGPNVTYLITKPTWSRKVVEARIDSAIPTRKLSLNSL</sequence>
<dbReference type="GeneID" id="70230149"/>
<gene>
    <name evidence="1" type="ORF">BKA55DRAFT_695740</name>
</gene>
<proteinExistence type="predicted"/>
<evidence type="ECO:0000313" key="1">
    <source>
        <dbReference type="EMBL" id="KAH7232321.1"/>
    </source>
</evidence>
<organism evidence="1 2">
    <name type="scientific">Fusarium redolens</name>
    <dbReference type="NCBI Taxonomy" id="48865"/>
    <lineage>
        <taxon>Eukaryota</taxon>
        <taxon>Fungi</taxon>
        <taxon>Dikarya</taxon>
        <taxon>Ascomycota</taxon>
        <taxon>Pezizomycotina</taxon>
        <taxon>Sordariomycetes</taxon>
        <taxon>Hypocreomycetidae</taxon>
        <taxon>Hypocreales</taxon>
        <taxon>Nectriaceae</taxon>
        <taxon>Fusarium</taxon>
        <taxon>Fusarium redolens species complex</taxon>
    </lineage>
</organism>
<dbReference type="RefSeq" id="XP_046043981.1">
    <property type="nucleotide sequence ID" value="XM_046200195.1"/>
</dbReference>
<keyword evidence="2" id="KW-1185">Reference proteome</keyword>
<comment type="caution">
    <text evidence="1">The sequence shown here is derived from an EMBL/GenBank/DDBJ whole genome shotgun (WGS) entry which is preliminary data.</text>
</comment>
<dbReference type="AlphaFoldDB" id="A0A9P9G4F8"/>
<evidence type="ECO:0000313" key="2">
    <source>
        <dbReference type="Proteomes" id="UP000720189"/>
    </source>
</evidence>
<protein>
    <submittedName>
        <fullName evidence="1">Uncharacterized protein</fullName>
    </submittedName>
</protein>
<reference evidence="1" key="1">
    <citation type="journal article" date="2021" name="Nat. Commun.">
        <title>Genetic determinants of endophytism in the Arabidopsis root mycobiome.</title>
        <authorList>
            <person name="Mesny F."/>
            <person name="Miyauchi S."/>
            <person name="Thiergart T."/>
            <person name="Pickel B."/>
            <person name="Atanasova L."/>
            <person name="Karlsson M."/>
            <person name="Huettel B."/>
            <person name="Barry K.W."/>
            <person name="Haridas S."/>
            <person name="Chen C."/>
            <person name="Bauer D."/>
            <person name="Andreopoulos W."/>
            <person name="Pangilinan J."/>
            <person name="LaButti K."/>
            <person name="Riley R."/>
            <person name="Lipzen A."/>
            <person name="Clum A."/>
            <person name="Drula E."/>
            <person name="Henrissat B."/>
            <person name="Kohler A."/>
            <person name="Grigoriev I.V."/>
            <person name="Martin F.M."/>
            <person name="Hacquard S."/>
        </authorList>
    </citation>
    <scope>NUCLEOTIDE SEQUENCE</scope>
    <source>
        <strain evidence="1">MPI-CAGE-AT-0023</strain>
    </source>
</reference>
<accession>A0A9P9G4F8</accession>
<dbReference type="EMBL" id="JAGMUX010000019">
    <property type="protein sequence ID" value="KAH7232321.1"/>
    <property type="molecule type" value="Genomic_DNA"/>
</dbReference>
<dbReference type="Proteomes" id="UP000720189">
    <property type="component" value="Unassembled WGS sequence"/>
</dbReference>